<dbReference type="PROSITE" id="PS50082">
    <property type="entry name" value="WD_REPEATS_2"/>
    <property type="match status" value="4"/>
</dbReference>
<evidence type="ECO:0000313" key="6">
    <source>
        <dbReference type="Proteomes" id="UP000092154"/>
    </source>
</evidence>
<gene>
    <name evidence="5" type="ORF">K503DRAFT_829964</name>
</gene>
<protein>
    <submittedName>
        <fullName evidence="5">WD40 repeat-like protein</fullName>
    </submittedName>
</protein>
<dbReference type="PROSITE" id="PS50294">
    <property type="entry name" value="WD_REPEATS_REGION"/>
    <property type="match status" value="4"/>
</dbReference>
<dbReference type="InterPro" id="IPR036322">
    <property type="entry name" value="WD40_repeat_dom_sf"/>
</dbReference>
<sequence>MGYSHSTVHDLPQLKGATSRITSPGAEMKQTPAIKPHHTMRGHTERVGGVAHLPDRRRTITCSYDGSIRLWDMERGIQIGDEWQDDSNKTPVLSIALPPNGETVVSGSSNGIVRLWDAETRKVIARWKGHTSCVWSVCWSADGERVMSGSWDANTGKLRSTIKHEDAVRSLAWISDQKKLISGSWDGSIRIFDTATWQGIVVLKGHTDLVYSESLSLFQNDRLLASASSDKTVRLWNLDTNLPVSPPLLHQERVISATISADGKRLVTGCCDKNTYI</sequence>
<dbReference type="InterPro" id="IPR001680">
    <property type="entry name" value="WD40_rpt"/>
</dbReference>
<feature type="repeat" description="WD" evidence="3">
    <location>
        <begin position="85"/>
        <end position="126"/>
    </location>
</feature>
<dbReference type="PANTHER" id="PTHR19848">
    <property type="entry name" value="WD40 REPEAT PROTEIN"/>
    <property type="match status" value="1"/>
</dbReference>
<dbReference type="Proteomes" id="UP000092154">
    <property type="component" value="Unassembled WGS sequence"/>
</dbReference>
<dbReference type="PRINTS" id="PR00320">
    <property type="entry name" value="GPROTEINBRPT"/>
</dbReference>
<evidence type="ECO:0000313" key="5">
    <source>
        <dbReference type="EMBL" id="OAX35239.1"/>
    </source>
</evidence>
<reference evidence="5 6" key="1">
    <citation type="submission" date="2016-06" db="EMBL/GenBank/DDBJ databases">
        <title>Comparative genomics of the ectomycorrhizal sister species Rhizopogon vinicolor and Rhizopogon vesiculosus (Basidiomycota: Boletales) reveals a divergence of the mating type B locus.</title>
        <authorList>
            <consortium name="DOE Joint Genome Institute"/>
            <person name="Mujic A.B."/>
            <person name="Kuo A."/>
            <person name="Tritt A."/>
            <person name="Lipzen A."/>
            <person name="Chen C."/>
            <person name="Johnson J."/>
            <person name="Sharma A."/>
            <person name="Barry K."/>
            <person name="Grigoriev I.V."/>
            <person name="Spatafora J.W."/>
        </authorList>
    </citation>
    <scope>NUCLEOTIDE SEQUENCE [LARGE SCALE GENOMIC DNA]</scope>
    <source>
        <strain evidence="5 6">AM-OR11-026</strain>
    </source>
</reference>
<keyword evidence="2" id="KW-0677">Repeat</keyword>
<dbReference type="SMART" id="SM00320">
    <property type="entry name" value="WD40"/>
    <property type="match status" value="6"/>
</dbReference>
<dbReference type="InParanoid" id="A0A1B7MRK2"/>
<organism evidence="5 6">
    <name type="scientific">Rhizopogon vinicolor AM-OR11-026</name>
    <dbReference type="NCBI Taxonomy" id="1314800"/>
    <lineage>
        <taxon>Eukaryota</taxon>
        <taxon>Fungi</taxon>
        <taxon>Dikarya</taxon>
        <taxon>Basidiomycota</taxon>
        <taxon>Agaricomycotina</taxon>
        <taxon>Agaricomycetes</taxon>
        <taxon>Agaricomycetidae</taxon>
        <taxon>Boletales</taxon>
        <taxon>Suillineae</taxon>
        <taxon>Rhizopogonaceae</taxon>
        <taxon>Rhizopogon</taxon>
    </lineage>
</organism>
<feature type="region of interest" description="Disordered" evidence="4">
    <location>
        <begin position="1"/>
        <end position="51"/>
    </location>
</feature>
<evidence type="ECO:0000256" key="1">
    <source>
        <dbReference type="ARBA" id="ARBA00022574"/>
    </source>
</evidence>
<dbReference type="PANTHER" id="PTHR19848:SF8">
    <property type="entry name" value="F-BOX AND WD REPEAT DOMAIN CONTAINING 7"/>
    <property type="match status" value="1"/>
</dbReference>
<dbReference type="InterPro" id="IPR020472">
    <property type="entry name" value="WD40_PAC1"/>
</dbReference>
<keyword evidence="1 3" id="KW-0853">WD repeat</keyword>
<name>A0A1B7MRK2_9AGAM</name>
<dbReference type="OrthoDB" id="2616995at2759"/>
<dbReference type="InterPro" id="IPR015943">
    <property type="entry name" value="WD40/YVTN_repeat-like_dom_sf"/>
</dbReference>
<dbReference type="CDD" id="cd00200">
    <property type="entry name" value="WD40"/>
    <property type="match status" value="1"/>
</dbReference>
<dbReference type="EMBL" id="KV448518">
    <property type="protein sequence ID" value="OAX35239.1"/>
    <property type="molecule type" value="Genomic_DNA"/>
</dbReference>
<dbReference type="Gene3D" id="2.130.10.10">
    <property type="entry name" value="YVTN repeat-like/Quinoprotein amine dehydrogenase"/>
    <property type="match status" value="2"/>
</dbReference>
<dbReference type="Pfam" id="PF00400">
    <property type="entry name" value="WD40"/>
    <property type="match status" value="5"/>
</dbReference>
<feature type="repeat" description="WD" evidence="3">
    <location>
        <begin position="161"/>
        <end position="193"/>
    </location>
</feature>
<dbReference type="AlphaFoldDB" id="A0A1B7MRK2"/>
<feature type="repeat" description="WD" evidence="3">
    <location>
        <begin position="40"/>
        <end position="81"/>
    </location>
</feature>
<dbReference type="PROSITE" id="PS00678">
    <property type="entry name" value="WD_REPEATS_1"/>
    <property type="match status" value="3"/>
</dbReference>
<dbReference type="SUPFAM" id="SSF50978">
    <property type="entry name" value="WD40 repeat-like"/>
    <property type="match status" value="1"/>
</dbReference>
<evidence type="ECO:0000256" key="4">
    <source>
        <dbReference type="SAM" id="MobiDB-lite"/>
    </source>
</evidence>
<dbReference type="STRING" id="1314800.A0A1B7MRK2"/>
<evidence type="ECO:0000256" key="2">
    <source>
        <dbReference type="ARBA" id="ARBA00022737"/>
    </source>
</evidence>
<keyword evidence="6" id="KW-1185">Reference proteome</keyword>
<proteinExistence type="predicted"/>
<feature type="repeat" description="WD" evidence="3">
    <location>
        <begin position="203"/>
        <end position="246"/>
    </location>
</feature>
<dbReference type="InterPro" id="IPR019775">
    <property type="entry name" value="WD40_repeat_CS"/>
</dbReference>
<accession>A0A1B7MRK2</accession>
<evidence type="ECO:0000256" key="3">
    <source>
        <dbReference type="PROSITE-ProRule" id="PRU00221"/>
    </source>
</evidence>